<evidence type="ECO:0000256" key="3">
    <source>
        <dbReference type="ARBA" id="ARBA00022729"/>
    </source>
</evidence>
<dbReference type="Proteomes" id="UP000001977">
    <property type="component" value="Chromosome"/>
</dbReference>
<dbReference type="InterPro" id="IPR036937">
    <property type="entry name" value="Adhesion_dom_fimbrial_sf"/>
</dbReference>
<dbReference type="GO" id="GO:0009289">
    <property type="term" value="C:pilus"/>
    <property type="evidence" value="ECO:0007669"/>
    <property type="project" value="UniProtKB-SubCell"/>
</dbReference>
<gene>
    <name evidence="6" type="ordered locus">BAV0314</name>
</gene>
<evidence type="ECO:0000256" key="5">
    <source>
        <dbReference type="SAM" id="SignalP"/>
    </source>
</evidence>
<comment type="similarity">
    <text evidence="2">Belongs to the fimbrial protein family.</text>
</comment>
<dbReference type="SUPFAM" id="SSF49401">
    <property type="entry name" value="Bacterial adhesins"/>
    <property type="match status" value="1"/>
</dbReference>
<dbReference type="Gene3D" id="2.60.40.1090">
    <property type="entry name" value="Fimbrial-type adhesion domain"/>
    <property type="match status" value="1"/>
</dbReference>
<keyword evidence="3 5" id="KW-0732">Signal</keyword>
<organism evidence="6 7">
    <name type="scientific">Bordetella avium (strain 197N)</name>
    <dbReference type="NCBI Taxonomy" id="360910"/>
    <lineage>
        <taxon>Bacteria</taxon>
        <taxon>Pseudomonadati</taxon>
        <taxon>Pseudomonadota</taxon>
        <taxon>Betaproteobacteria</taxon>
        <taxon>Burkholderiales</taxon>
        <taxon>Alcaligenaceae</taxon>
        <taxon>Bordetella</taxon>
    </lineage>
</organism>
<evidence type="ECO:0000256" key="4">
    <source>
        <dbReference type="ARBA" id="ARBA00023263"/>
    </source>
</evidence>
<evidence type="ECO:0000313" key="6">
    <source>
        <dbReference type="EMBL" id="CAJ47919.1"/>
    </source>
</evidence>
<dbReference type="GO" id="GO:0043709">
    <property type="term" value="P:cell adhesion involved in single-species biofilm formation"/>
    <property type="evidence" value="ECO:0007669"/>
    <property type="project" value="TreeGrafter"/>
</dbReference>
<dbReference type="PANTHER" id="PTHR33420">
    <property type="entry name" value="FIMBRIAL SUBUNIT ELFA-RELATED"/>
    <property type="match status" value="1"/>
</dbReference>
<dbReference type="PANTHER" id="PTHR33420:SF3">
    <property type="entry name" value="FIMBRIAL SUBUNIT ELFA"/>
    <property type="match status" value="1"/>
</dbReference>
<protein>
    <submittedName>
        <fullName evidence="6">Fimbrial subunit</fullName>
    </submittedName>
</protein>
<dbReference type="Pfam" id="PF16970">
    <property type="entry name" value="FimA"/>
    <property type="match status" value="1"/>
</dbReference>
<sequence length="216" mass="22091">MTQSAIECVKSTAFTLLALASMVAAPAHAADGLITITGEITTQTCKINGNTPPYNLLVPLPKISTSALKNTGDTAGSTVFQLKLTECPQALATQSLSAYFEAGPTVDYATGNLLAYKTDSPPSMAAGSIPTTGLGNSDVFANMEIQLANADGSAIKIGLPAADQNSKGVTATEVGSNGNKTASATLTYLARYIKTGSGAIAAGKIQTYVQYSIVYP</sequence>
<evidence type="ECO:0000313" key="7">
    <source>
        <dbReference type="Proteomes" id="UP000001977"/>
    </source>
</evidence>
<proteinExistence type="inferred from homology"/>
<dbReference type="InterPro" id="IPR008966">
    <property type="entry name" value="Adhesion_dom_sf"/>
</dbReference>
<accession>Q2KZU4</accession>
<dbReference type="KEGG" id="bav:BAV0314"/>
<dbReference type="STRING" id="360910.BAV0314"/>
<dbReference type="InterPro" id="IPR050263">
    <property type="entry name" value="Bact_Fimbrial_Adh_Pro"/>
</dbReference>
<dbReference type="HOGENOM" id="CLU_088965_2_0_4"/>
<keyword evidence="7" id="KW-1185">Reference proteome</keyword>
<name>Q2KZU4_BORA1</name>
<reference evidence="6 7" key="1">
    <citation type="journal article" date="2006" name="J. Bacteriol.">
        <title>Comparison of the genome sequence of the poultry pathogen Bordetella avium with those of B. bronchiseptica, B. pertussis, and B. parapertussis reveals extensive diversity in surface structures associated with host interaction.</title>
        <authorList>
            <person name="Sebaihia M."/>
            <person name="Preston A."/>
            <person name="Maskell D.J."/>
            <person name="Kuzmiak H."/>
            <person name="Connell T.D."/>
            <person name="King N.D."/>
            <person name="Orndorff P.E."/>
            <person name="Miyamoto D.M."/>
            <person name="Thomson N.R."/>
            <person name="Harris D."/>
            <person name="Goble A."/>
            <person name="Lord A."/>
            <person name="Murphy L."/>
            <person name="Quail M.A."/>
            <person name="Rutter S."/>
            <person name="Squares R."/>
            <person name="Squares S."/>
            <person name="Woodward J."/>
            <person name="Parkhill J."/>
            <person name="Temple L.M."/>
        </authorList>
    </citation>
    <scope>NUCLEOTIDE SEQUENCE [LARGE SCALE GENOMIC DNA]</scope>
    <source>
        <strain evidence="6 7">197N</strain>
    </source>
</reference>
<evidence type="ECO:0000256" key="1">
    <source>
        <dbReference type="ARBA" id="ARBA00004561"/>
    </source>
</evidence>
<keyword evidence="4" id="KW-0281">Fimbrium</keyword>
<dbReference type="EMBL" id="AM167904">
    <property type="protein sequence ID" value="CAJ47919.1"/>
    <property type="molecule type" value="Genomic_DNA"/>
</dbReference>
<feature type="chain" id="PRO_5004211853" evidence="5">
    <location>
        <begin position="30"/>
        <end position="216"/>
    </location>
</feature>
<evidence type="ECO:0000256" key="2">
    <source>
        <dbReference type="ARBA" id="ARBA00006671"/>
    </source>
</evidence>
<comment type="subcellular location">
    <subcellularLocation>
        <location evidence="1">Fimbrium</location>
    </subcellularLocation>
</comment>
<dbReference type="RefSeq" id="WP_012416016.1">
    <property type="nucleotide sequence ID" value="NC_010645.1"/>
</dbReference>
<feature type="signal peptide" evidence="5">
    <location>
        <begin position="1"/>
        <end position="29"/>
    </location>
</feature>
<dbReference type="AlphaFoldDB" id="Q2KZU4"/>
<dbReference type="InterPro" id="IPR039458">
    <property type="entry name" value="FimA-like"/>
</dbReference>
<dbReference type="OrthoDB" id="8640774at2"/>
<dbReference type="eggNOG" id="COG3539">
    <property type="taxonomic scope" value="Bacteria"/>
</dbReference>